<dbReference type="AlphaFoldDB" id="A0A7D5T3H7"/>
<dbReference type="KEGG" id="hpel:HZS54_03460"/>
<dbReference type="Proteomes" id="UP000509346">
    <property type="component" value="Chromosome"/>
</dbReference>
<evidence type="ECO:0000313" key="2">
    <source>
        <dbReference type="EMBL" id="QLH80748.1"/>
    </source>
</evidence>
<gene>
    <name evidence="2" type="ORF">HZS54_03460</name>
</gene>
<feature type="region of interest" description="Disordered" evidence="1">
    <location>
        <begin position="74"/>
        <end position="103"/>
    </location>
</feature>
<feature type="compositionally biased region" description="Acidic residues" evidence="1">
    <location>
        <begin position="78"/>
        <end position="94"/>
    </location>
</feature>
<keyword evidence="3" id="KW-1185">Reference proteome</keyword>
<dbReference type="OrthoDB" id="241257at2157"/>
<evidence type="ECO:0000313" key="3">
    <source>
        <dbReference type="Proteomes" id="UP000509346"/>
    </source>
</evidence>
<evidence type="ECO:0000256" key="1">
    <source>
        <dbReference type="SAM" id="MobiDB-lite"/>
    </source>
</evidence>
<reference evidence="2 3" key="1">
    <citation type="submission" date="2020-07" db="EMBL/GenBank/DDBJ databases">
        <title>Halosimplex litoreum sp. nov. and Halosimplex rubrum sp. nov., isolated from different salt environments.</title>
        <authorList>
            <person name="Cui H."/>
        </authorList>
    </citation>
    <scope>NUCLEOTIDE SEQUENCE [LARGE SCALE GENOMIC DNA]</scope>
    <source>
        <strain evidence="2 3">R2</strain>
    </source>
</reference>
<proteinExistence type="predicted"/>
<dbReference type="RefSeq" id="WP_179920570.1">
    <property type="nucleotide sequence ID" value="NZ_CP058909.1"/>
</dbReference>
<protein>
    <submittedName>
        <fullName evidence="2">Uncharacterized protein</fullName>
    </submittedName>
</protein>
<name>A0A7D5T3H7_9EURY</name>
<accession>A0A7D5T3H7</accession>
<organism evidence="2 3">
    <name type="scientific">Halosimplex pelagicum</name>
    <dbReference type="NCBI Taxonomy" id="869886"/>
    <lineage>
        <taxon>Archaea</taxon>
        <taxon>Methanobacteriati</taxon>
        <taxon>Methanobacteriota</taxon>
        <taxon>Stenosarchaea group</taxon>
        <taxon>Halobacteria</taxon>
        <taxon>Halobacteriales</taxon>
        <taxon>Haloarculaceae</taxon>
        <taxon>Halosimplex</taxon>
    </lineage>
</organism>
<sequence>MIRKPSVSLDTDLAEQLAGLAGLGWTTSTLGFLGTVLGYGNSVVSRLVTEPSSLLYVGAVCFLATLGLDRIANRATEGDEEREPDGPDGPDGDGDPAVTPREG</sequence>
<dbReference type="GeneID" id="56081615"/>
<dbReference type="EMBL" id="CP058909">
    <property type="protein sequence ID" value="QLH80748.1"/>
    <property type="molecule type" value="Genomic_DNA"/>
</dbReference>